<keyword evidence="3" id="KW-1185">Reference proteome</keyword>
<dbReference type="STRING" id="192903.SAMN04488513_101487"/>
<keyword evidence="1" id="KW-0812">Transmembrane</keyword>
<name>A0A1M6BPJ4_9FLAO</name>
<sequence length="54" mass="6158">MEKLTILLTICALIYGGFLFLTLKTLWRDTFSKKSILIPVKSGKRKGDIWNGTK</sequence>
<gene>
    <name evidence="2" type="ORF">SAMN04488513_101487</name>
</gene>
<accession>A0A1M6BPJ4</accession>
<proteinExistence type="predicted"/>
<evidence type="ECO:0000313" key="3">
    <source>
        <dbReference type="Proteomes" id="UP000184543"/>
    </source>
</evidence>
<keyword evidence="1" id="KW-0472">Membrane</keyword>
<dbReference type="AlphaFoldDB" id="A0A1M6BPJ4"/>
<evidence type="ECO:0000313" key="2">
    <source>
        <dbReference type="EMBL" id="SHI50468.1"/>
    </source>
</evidence>
<evidence type="ECO:0000256" key="1">
    <source>
        <dbReference type="SAM" id="Phobius"/>
    </source>
</evidence>
<protein>
    <submittedName>
        <fullName evidence="2">Uncharacterized protein</fullName>
    </submittedName>
</protein>
<keyword evidence="1" id="KW-1133">Transmembrane helix</keyword>
<reference evidence="3" key="1">
    <citation type="submission" date="2016-11" db="EMBL/GenBank/DDBJ databases">
        <authorList>
            <person name="Varghese N."/>
            <person name="Submissions S."/>
        </authorList>
    </citation>
    <scope>NUCLEOTIDE SEQUENCE [LARGE SCALE GENOMIC DNA]</scope>
    <source>
        <strain evidence="3">DSM 19858</strain>
    </source>
</reference>
<dbReference type="RefSeq" id="WP_170863102.1">
    <property type="nucleotide sequence ID" value="NZ_FQYU01000001.1"/>
</dbReference>
<dbReference type="Proteomes" id="UP000184543">
    <property type="component" value="Unassembled WGS sequence"/>
</dbReference>
<feature type="transmembrane region" description="Helical" evidence="1">
    <location>
        <begin position="6"/>
        <end position="27"/>
    </location>
</feature>
<dbReference type="EMBL" id="FQYU01000001">
    <property type="protein sequence ID" value="SHI50468.1"/>
    <property type="molecule type" value="Genomic_DNA"/>
</dbReference>
<organism evidence="2 3">
    <name type="scientific">Pseudozobellia thermophila</name>
    <dbReference type="NCBI Taxonomy" id="192903"/>
    <lineage>
        <taxon>Bacteria</taxon>
        <taxon>Pseudomonadati</taxon>
        <taxon>Bacteroidota</taxon>
        <taxon>Flavobacteriia</taxon>
        <taxon>Flavobacteriales</taxon>
        <taxon>Flavobacteriaceae</taxon>
        <taxon>Pseudozobellia</taxon>
    </lineage>
</organism>